<dbReference type="KEGG" id="pcm:AY601_2081"/>
<protein>
    <recommendedName>
        <fullName evidence="4">DUF4280 domain-containing protein</fullName>
    </recommendedName>
</protein>
<name>A0A127VC74_9SPHI</name>
<evidence type="ECO:0000256" key="1">
    <source>
        <dbReference type="SAM" id="Phobius"/>
    </source>
</evidence>
<proteinExistence type="predicted"/>
<organism evidence="2 3">
    <name type="scientific">Pedobacter cryoconitis</name>
    <dbReference type="NCBI Taxonomy" id="188932"/>
    <lineage>
        <taxon>Bacteria</taxon>
        <taxon>Pseudomonadati</taxon>
        <taxon>Bacteroidota</taxon>
        <taxon>Sphingobacteriia</taxon>
        <taxon>Sphingobacteriales</taxon>
        <taxon>Sphingobacteriaceae</taxon>
        <taxon>Pedobacter</taxon>
    </lineage>
</organism>
<feature type="transmembrane region" description="Helical" evidence="1">
    <location>
        <begin position="66"/>
        <end position="88"/>
    </location>
</feature>
<feature type="transmembrane region" description="Helical" evidence="1">
    <location>
        <begin position="341"/>
        <end position="359"/>
    </location>
</feature>
<evidence type="ECO:0000313" key="3">
    <source>
        <dbReference type="Proteomes" id="UP000071561"/>
    </source>
</evidence>
<evidence type="ECO:0008006" key="4">
    <source>
        <dbReference type="Google" id="ProtNLM"/>
    </source>
</evidence>
<feature type="transmembrane region" description="Helical" evidence="1">
    <location>
        <begin position="94"/>
        <end position="115"/>
    </location>
</feature>
<evidence type="ECO:0000313" key="2">
    <source>
        <dbReference type="EMBL" id="AMP98982.1"/>
    </source>
</evidence>
<dbReference type="EMBL" id="CP014504">
    <property type="protein sequence ID" value="AMP98982.1"/>
    <property type="molecule type" value="Genomic_DNA"/>
</dbReference>
<dbReference type="PATRIC" id="fig|188932.3.peg.2181"/>
<keyword evidence="1" id="KW-0472">Membrane</keyword>
<keyword evidence="1" id="KW-1133">Transmembrane helix</keyword>
<dbReference type="Proteomes" id="UP000071561">
    <property type="component" value="Chromosome"/>
</dbReference>
<dbReference type="AlphaFoldDB" id="A0A127VC74"/>
<gene>
    <name evidence="2" type="ORF">AY601_2081</name>
</gene>
<keyword evidence="1" id="KW-0812">Transmembrane</keyword>
<reference evidence="2 3" key="1">
    <citation type="submission" date="2016-03" db="EMBL/GenBank/DDBJ databases">
        <title>Complete genome sequence of Pedobacter cryoconitis PAMC 27485.</title>
        <authorList>
            <person name="Lee J."/>
            <person name="Kim O.-S."/>
        </authorList>
    </citation>
    <scope>NUCLEOTIDE SEQUENCE [LARGE SCALE GENOMIC DNA]</scope>
    <source>
        <strain evidence="2 3">PAMC 27485</strain>
    </source>
</reference>
<dbReference type="RefSeq" id="WP_084359196.1">
    <property type="nucleotide sequence ID" value="NZ_CP014504.1"/>
</dbReference>
<dbReference type="InterPro" id="IPR025460">
    <property type="entry name" value="DUF4280"/>
</dbReference>
<dbReference type="OrthoDB" id="742917at2"/>
<keyword evidence="3" id="KW-1185">Reference proteome</keyword>
<sequence length="399" mass="42359">MSKSFIPKDTCVVCTNMTVAKPLKLAHEHGSTTFYKSEERQLLNINDRKITDTFVCKNPAKFWKGLGMMLVGVAIGILVGALAVALVVGTGGLALGPIAILASAAFVGGVGCVIAGEVKSHNCDVTKSGTWKLVHETVYIDKQKALLQTSVLSCSQGGIVSIVPDPVLAQQYATNYAENNNKEVNRHVQSQLFQGLITGFTFLGNPLGAIIGMSLGTTFYALGENDSQDNQRKMLNDEVTEPRTLGGDLASSGKQEAINQATGFGAEATKVKIQRSSATSQSQLRQAAHFERQAAEQEARAARLAANGADEQAANVARRAANSRFAASVARRSPPTLFNKSFFVGFGIGIAGAVGNFAIEYSANKAEDESFDNVRGNLRDISISNTLQKNGIDITALKG</sequence>
<dbReference type="Pfam" id="PF14107">
    <property type="entry name" value="DUF4280"/>
    <property type="match status" value="1"/>
</dbReference>
<accession>A0A127VC74</accession>